<sequence>MLHRFLLRTFSTTAAPHSAVPFGASARRQVSPRVAAWPYPSHAASMRIAGGHNADASATAHDEMIAAASAPGGNGTEQGAVAAAPLILHGKLAAEPRFEGLLRTVGTLSAPGVRVEVCGDS</sequence>
<keyword evidence="2" id="KW-1185">Reference proteome</keyword>
<name>A0AAN6JHD2_9BASI</name>
<evidence type="ECO:0000313" key="2">
    <source>
        <dbReference type="Proteomes" id="UP001176521"/>
    </source>
</evidence>
<gene>
    <name evidence="1" type="ORF">OC842_007187</name>
</gene>
<evidence type="ECO:0000313" key="1">
    <source>
        <dbReference type="EMBL" id="KAK0520164.1"/>
    </source>
</evidence>
<dbReference type="AlphaFoldDB" id="A0AAN6JHD2"/>
<protein>
    <submittedName>
        <fullName evidence="1">Uncharacterized protein</fullName>
    </submittedName>
</protein>
<proteinExistence type="predicted"/>
<reference evidence="1" key="1">
    <citation type="journal article" date="2023" name="PhytoFront">
        <title>Draft Genome Resources of Seven Strains of Tilletia horrida, Causal Agent of Kernel Smut of Rice.</title>
        <authorList>
            <person name="Khanal S."/>
            <person name="Antony Babu S."/>
            <person name="Zhou X.G."/>
        </authorList>
    </citation>
    <scope>NUCLEOTIDE SEQUENCE</scope>
    <source>
        <strain evidence="1">TX3</strain>
    </source>
</reference>
<dbReference type="EMBL" id="JAPDMQ010000837">
    <property type="protein sequence ID" value="KAK0520164.1"/>
    <property type="molecule type" value="Genomic_DNA"/>
</dbReference>
<accession>A0AAN6JHD2</accession>
<dbReference type="Proteomes" id="UP001176521">
    <property type="component" value="Unassembled WGS sequence"/>
</dbReference>
<comment type="caution">
    <text evidence="1">The sequence shown here is derived from an EMBL/GenBank/DDBJ whole genome shotgun (WGS) entry which is preliminary data.</text>
</comment>
<organism evidence="1 2">
    <name type="scientific">Tilletia horrida</name>
    <dbReference type="NCBI Taxonomy" id="155126"/>
    <lineage>
        <taxon>Eukaryota</taxon>
        <taxon>Fungi</taxon>
        <taxon>Dikarya</taxon>
        <taxon>Basidiomycota</taxon>
        <taxon>Ustilaginomycotina</taxon>
        <taxon>Exobasidiomycetes</taxon>
        <taxon>Tilletiales</taxon>
        <taxon>Tilletiaceae</taxon>
        <taxon>Tilletia</taxon>
    </lineage>
</organism>